<keyword evidence="2" id="KW-1185">Reference proteome</keyword>
<evidence type="ECO:0000313" key="1">
    <source>
        <dbReference type="EMBL" id="KAK5636665.1"/>
    </source>
</evidence>
<comment type="caution">
    <text evidence="1">The sequence shown here is derived from an EMBL/GenBank/DDBJ whole genome shotgun (WGS) entry which is preliminary data.</text>
</comment>
<name>A0AAN7Z4G8_9PEZI</name>
<dbReference type="AlphaFoldDB" id="A0AAN7Z4G8"/>
<evidence type="ECO:0000313" key="2">
    <source>
        <dbReference type="Proteomes" id="UP001305414"/>
    </source>
</evidence>
<accession>A0AAN7Z4G8</accession>
<organism evidence="1 2">
    <name type="scientific">Xylaria bambusicola</name>
    <dbReference type="NCBI Taxonomy" id="326684"/>
    <lineage>
        <taxon>Eukaryota</taxon>
        <taxon>Fungi</taxon>
        <taxon>Dikarya</taxon>
        <taxon>Ascomycota</taxon>
        <taxon>Pezizomycotina</taxon>
        <taxon>Sordariomycetes</taxon>
        <taxon>Xylariomycetidae</taxon>
        <taxon>Xylariales</taxon>
        <taxon>Xylariaceae</taxon>
        <taxon>Xylaria</taxon>
    </lineage>
</organism>
<gene>
    <name evidence="1" type="ORF">RRF57_012377</name>
</gene>
<proteinExistence type="predicted"/>
<dbReference type="Proteomes" id="UP001305414">
    <property type="component" value="Unassembled WGS sequence"/>
</dbReference>
<reference evidence="1 2" key="1">
    <citation type="submission" date="2023-10" db="EMBL/GenBank/DDBJ databases">
        <title>Draft genome sequence of Xylaria bambusicola isolate GMP-LS, the root and basal stem rot pathogen of sugarcane in Indonesia.</title>
        <authorList>
            <person name="Selvaraj P."/>
            <person name="Muralishankar V."/>
            <person name="Muruganantham S."/>
            <person name="Sp S."/>
            <person name="Haryani S."/>
            <person name="Lau K.J.X."/>
            <person name="Naqvi N.I."/>
        </authorList>
    </citation>
    <scope>NUCLEOTIDE SEQUENCE [LARGE SCALE GENOMIC DNA]</scope>
    <source>
        <strain evidence="1">GMP-LS</strain>
    </source>
</reference>
<protein>
    <submittedName>
        <fullName evidence="1">Uncharacterized protein</fullName>
    </submittedName>
</protein>
<dbReference type="EMBL" id="JAWHQM010000074">
    <property type="protein sequence ID" value="KAK5636665.1"/>
    <property type="molecule type" value="Genomic_DNA"/>
</dbReference>
<sequence length="63" mass="6771">MQCLPDPVGAIDHGVVKEEDGVDRRTIKVAGNATGNAVASRVQAKEAIIEATLQFILEEKNRP</sequence>